<sequence length="296" mass="32739">MEDTPRPARGRGRGRARPEVVDQIVQRPPVFGRGRARNRATSLTTQLGEAPSPPMPGSPEGGNARYFIVYLKIVDANTFRDICELDIRSDRGRLEQFLRDHGAAGVLSTPNTPPMSPGRSIPAKGSEAEDSIRDDQPPNIPASGIPDASNADEGMDHSLLDEENAIEAELDTSLLPSIGVCQSVFAAWSDGMYYSGLTVGLNDLRGWLVSFEDGNTGYADRRIVPISIIGIGMNVQVWVDETWKNGNVQRHKISREKLSTGVGTFMYLVRYGKNEIWSHRADIRFQAKEIREYAKR</sequence>
<feature type="non-terminal residue" evidence="2">
    <location>
        <position position="296"/>
    </location>
</feature>
<feature type="region of interest" description="Disordered" evidence="1">
    <location>
        <begin position="104"/>
        <end position="155"/>
    </location>
</feature>
<feature type="compositionally biased region" description="Basic and acidic residues" evidence="1">
    <location>
        <begin position="126"/>
        <end position="136"/>
    </location>
</feature>
<keyword evidence="3" id="KW-1185">Reference proteome</keyword>
<accession>A0ABP1RLP8</accession>
<proteinExistence type="predicted"/>
<dbReference type="Proteomes" id="UP001642540">
    <property type="component" value="Unassembled WGS sequence"/>
</dbReference>
<organism evidence="2 3">
    <name type="scientific">Orchesella dallaii</name>
    <dbReference type="NCBI Taxonomy" id="48710"/>
    <lineage>
        <taxon>Eukaryota</taxon>
        <taxon>Metazoa</taxon>
        <taxon>Ecdysozoa</taxon>
        <taxon>Arthropoda</taxon>
        <taxon>Hexapoda</taxon>
        <taxon>Collembola</taxon>
        <taxon>Entomobryomorpha</taxon>
        <taxon>Entomobryoidea</taxon>
        <taxon>Orchesellidae</taxon>
        <taxon>Orchesellinae</taxon>
        <taxon>Orchesella</taxon>
    </lineage>
</organism>
<protein>
    <submittedName>
        <fullName evidence="2">Uncharacterized protein</fullName>
    </submittedName>
</protein>
<reference evidence="2 3" key="1">
    <citation type="submission" date="2024-08" db="EMBL/GenBank/DDBJ databases">
        <authorList>
            <person name="Cucini C."/>
            <person name="Frati F."/>
        </authorList>
    </citation>
    <scope>NUCLEOTIDE SEQUENCE [LARGE SCALE GENOMIC DNA]</scope>
</reference>
<comment type="caution">
    <text evidence="2">The sequence shown here is derived from an EMBL/GenBank/DDBJ whole genome shotgun (WGS) entry which is preliminary data.</text>
</comment>
<name>A0ABP1RLP8_9HEXA</name>
<gene>
    <name evidence="2" type="ORF">ODALV1_LOCUS23677</name>
</gene>
<evidence type="ECO:0000313" key="2">
    <source>
        <dbReference type="EMBL" id="CAL8130328.1"/>
    </source>
</evidence>
<dbReference type="EMBL" id="CAXLJM020000081">
    <property type="protein sequence ID" value="CAL8130328.1"/>
    <property type="molecule type" value="Genomic_DNA"/>
</dbReference>
<feature type="region of interest" description="Disordered" evidence="1">
    <location>
        <begin position="1"/>
        <end position="59"/>
    </location>
</feature>
<evidence type="ECO:0000256" key="1">
    <source>
        <dbReference type="SAM" id="MobiDB-lite"/>
    </source>
</evidence>
<evidence type="ECO:0000313" key="3">
    <source>
        <dbReference type="Proteomes" id="UP001642540"/>
    </source>
</evidence>